<comment type="caution">
    <text evidence="1">The sequence shown here is derived from an EMBL/GenBank/DDBJ whole genome shotgun (WGS) entry which is preliminary data.</text>
</comment>
<keyword evidence="2" id="KW-1185">Reference proteome</keyword>
<proteinExistence type="predicted"/>
<protein>
    <submittedName>
        <fullName evidence="1">Uncharacterized protein</fullName>
    </submittedName>
</protein>
<gene>
    <name evidence="1" type="ORF">E6O75_ATG10232</name>
</gene>
<dbReference type="AlphaFoldDB" id="A0A4Z1NQC6"/>
<dbReference type="OrthoDB" id="2586183at2759"/>
<evidence type="ECO:0000313" key="1">
    <source>
        <dbReference type="EMBL" id="TID12879.1"/>
    </source>
</evidence>
<evidence type="ECO:0000313" key="2">
    <source>
        <dbReference type="Proteomes" id="UP000298493"/>
    </source>
</evidence>
<sequence length="119" mass="12819">MSGFPVLTCPVEEYQEPSGKVGGSPGRIAWSAELDGKPDEKVSVYHAWLVEDLEGGRVRILTQESQNGKPAAQLAEAKPNKMVLGHQDWCDGLIRAARGESTKETNLKAAGLGAYPKDK</sequence>
<reference evidence="1 2" key="1">
    <citation type="submission" date="2019-04" db="EMBL/GenBank/DDBJ databases">
        <title>High contiguity whole genome sequence and gene annotation resource for two Venturia nashicola isolates.</title>
        <authorList>
            <person name="Prokchorchik M."/>
            <person name="Won K."/>
            <person name="Lee Y."/>
            <person name="Choi E.D."/>
            <person name="Segonzac C."/>
            <person name="Sohn K.H."/>
        </authorList>
    </citation>
    <scope>NUCLEOTIDE SEQUENCE [LARGE SCALE GENOMIC DNA]</scope>
    <source>
        <strain evidence="1 2">PRI2</strain>
    </source>
</reference>
<dbReference type="EMBL" id="SNSC02000032">
    <property type="protein sequence ID" value="TID12879.1"/>
    <property type="molecule type" value="Genomic_DNA"/>
</dbReference>
<accession>A0A4Z1NQC6</accession>
<dbReference type="Gene3D" id="3.30.530.20">
    <property type="match status" value="1"/>
</dbReference>
<dbReference type="Proteomes" id="UP000298493">
    <property type="component" value="Unassembled WGS sequence"/>
</dbReference>
<name>A0A4Z1NQC6_9PEZI</name>
<organism evidence="1 2">
    <name type="scientific">Venturia nashicola</name>
    <dbReference type="NCBI Taxonomy" id="86259"/>
    <lineage>
        <taxon>Eukaryota</taxon>
        <taxon>Fungi</taxon>
        <taxon>Dikarya</taxon>
        <taxon>Ascomycota</taxon>
        <taxon>Pezizomycotina</taxon>
        <taxon>Dothideomycetes</taxon>
        <taxon>Pleosporomycetidae</taxon>
        <taxon>Venturiales</taxon>
        <taxon>Venturiaceae</taxon>
        <taxon>Venturia</taxon>
    </lineage>
</organism>
<dbReference type="InterPro" id="IPR023393">
    <property type="entry name" value="START-like_dom_sf"/>
</dbReference>